<dbReference type="InterPro" id="IPR011832">
    <property type="entry name" value="GlgDAde_trans"/>
</dbReference>
<dbReference type="AlphaFoldDB" id="A0AAU8IDG3"/>
<dbReference type="InterPro" id="IPR056818">
    <property type="entry name" value="GlmU/GlgC-like_hexapep"/>
</dbReference>
<dbReference type="NCBIfam" id="TIGR02092">
    <property type="entry name" value="glgD"/>
    <property type="match status" value="1"/>
</dbReference>
<dbReference type="SUPFAM" id="SSF53448">
    <property type="entry name" value="Nucleotide-diphospho-sugar transferases"/>
    <property type="match status" value="1"/>
</dbReference>
<dbReference type="InterPro" id="IPR029044">
    <property type="entry name" value="Nucleotide-diphossugar_trans"/>
</dbReference>
<feature type="domain" description="Glucose-1-phosphate adenylyltransferase/Bifunctional protein GlmU-like C-terminal hexapeptide" evidence="4">
    <location>
        <begin position="294"/>
        <end position="366"/>
    </location>
</feature>
<keyword evidence="2" id="KW-0320">Glycogen biosynthesis</keyword>
<dbReference type="PANTHER" id="PTHR43523">
    <property type="entry name" value="GLUCOSE-1-PHOSPHATE ADENYLYLTRANSFERASE-RELATED"/>
    <property type="match status" value="1"/>
</dbReference>
<reference evidence="5" key="1">
    <citation type="submission" date="2024-06" db="EMBL/GenBank/DDBJ databases">
        <authorList>
            <person name="Fan A."/>
            <person name="Zhang F.Y."/>
            <person name="Zhang L."/>
        </authorList>
    </citation>
    <scope>NUCLEOTIDE SEQUENCE</scope>
    <source>
        <strain evidence="5">Y61</strain>
    </source>
</reference>
<dbReference type="EMBL" id="CP159510">
    <property type="protein sequence ID" value="XCJ16282.1"/>
    <property type="molecule type" value="Genomic_DNA"/>
</dbReference>
<dbReference type="CDD" id="cd02508">
    <property type="entry name" value="ADP_Glucose_PP"/>
    <property type="match status" value="1"/>
</dbReference>
<dbReference type="CDD" id="cd04651">
    <property type="entry name" value="LbH_G1P_AT_C"/>
    <property type="match status" value="1"/>
</dbReference>
<keyword evidence="5" id="KW-0808">Transferase</keyword>
<evidence type="ECO:0000259" key="3">
    <source>
        <dbReference type="Pfam" id="PF00483"/>
    </source>
</evidence>
<evidence type="ECO:0000256" key="1">
    <source>
        <dbReference type="ARBA" id="ARBA00010443"/>
    </source>
</evidence>
<gene>
    <name evidence="5" type="primary">glgD</name>
    <name evidence="5" type="ORF">ABNN70_11405</name>
</gene>
<dbReference type="RefSeq" id="WP_353947861.1">
    <property type="nucleotide sequence ID" value="NZ_CP159510.1"/>
</dbReference>
<dbReference type="EC" id="2.7.7.27" evidence="5"/>
<comment type="similarity">
    <text evidence="1">Belongs to the bacterial/plant glucose-1-phosphate adenylyltransferase family.</text>
</comment>
<evidence type="ECO:0000259" key="4">
    <source>
        <dbReference type="Pfam" id="PF24894"/>
    </source>
</evidence>
<dbReference type="GO" id="GO:0005978">
    <property type="term" value="P:glycogen biosynthetic process"/>
    <property type="evidence" value="ECO:0007669"/>
    <property type="project" value="UniProtKB-KW"/>
</dbReference>
<proteinExistence type="inferred from homology"/>
<keyword evidence="5" id="KW-0548">Nucleotidyltransferase</keyword>
<sequence length="405" mass="45054">MRKNKICGIINLTESRETMYPLTRTRPVASLPFCSRYRLIDFPLSNMTTAGIESVGIFLNDSQRSVYDHVRSGKEWGLDSIHGGLFFFSSISARKGSGLSLSAGGDIFNYFRNIEFIEKSGAEYAVVMGTGTLCNIDVQAILRNHIAQGADMTVVYQSANQDTDLDQYMSCLTIGEDGLVRKLKSCTLRGSEEKLLVNMEIYLLKSSLLMRLIRNAVAENEYCNLSDVLHQAMIRLPTNGFEYTGYLKIINSIKSFYDANMDMLRDANLTALLKGSQPIHTKVKNEAPTYYAASCEASDSLIANGCMVKGDINHSVIFRNVSIEKNALVENSVIMQGSYIGPGAELRNVILDKQVRIEPNTKLIGTTDEPVVIEKNSVISRIMEEKEHMQSHLSTAQSHNSSFFS</sequence>
<dbReference type="Gene3D" id="3.90.550.10">
    <property type="entry name" value="Spore Coat Polysaccharide Biosynthesis Protein SpsA, Chain A"/>
    <property type="match status" value="1"/>
</dbReference>
<organism evidence="5">
    <name type="scientific">Sporolactobacillus sp. Y61</name>
    <dbReference type="NCBI Taxonomy" id="3160863"/>
    <lineage>
        <taxon>Bacteria</taxon>
        <taxon>Bacillati</taxon>
        <taxon>Bacillota</taxon>
        <taxon>Bacilli</taxon>
        <taxon>Bacillales</taxon>
        <taxon>Sporolactobacillaceae</taxon>
        <taxon>Sporolactobacillus</taxon>
    </lineage>
</organism>
<dbReference type="Gene3D" id="2.160.10.10">
    <property type="entry name" value="Hexapeptide repeat proteins"/>
    <property type="match status" value="1"/>
</dbReference>
<dbReference type="GO" id="GO:0008878">
    <property type="term" value="F:glucose-1-phosphate adenylyltransferase activity"/>
    <property type="evidence" value="ECO:0007669"/>
    <property type="project" value="UniProtKB-EC"/>
</dbReference>
<protein>
    <submittedName>
        <fullName evidence="5">Glucose-1-phosphate adenylyltransferase subunit GlgD</fullName>
        <ecNumber evidence="5">2.7.7.27</ecNumber>
    </submittedName>
</protein>
<dbReference type="InterPro" id="IPR011004">
    <property type="entry name" value="Trimer_LpxA-like_sf"/>
</dbReference>
<evidence type="ECO:0000313" key="5">
    <source>
        <dbReference type="EMBL" id="XCJ16282.1"/>
    </source>
</evidence>
<name>A0AAU8IDG3_9BACL</name>
<evidence type="ECO:0000256" key="2">
    <source>
        <dbReference type="ARBA" id="ARBA00023056"/>
    </source>
</evidence>
<dbReference type="InterPro" id="IPR011831">
    <property type="entry name" value="ADP-Glc_PPase"/>
</dbReference>
<dbReference type="SUPFAM" id="SSF51161">
    <property type="entry name" value="Trimeric LpxA-like enzymes"/>
    <property type="match status" value="1"/>
</dbReference>
<dbReference type="Pfam" id="PF00483">
    <property type="entry name" value="NTP_transferase"/>
    <property type="match status" value="1"/>
</dbReference>
<accession>A0AAU8IDG3</accession>
<dbReference type="InterPro" id="IPR005835">
    <property type="entry name" value="NTP_transferase_dom"/>
</dbReference>
<feature type="domain" description="Nucleotidyl transferase" evidence="3">
    <location>
        <begin position="19"/>
        <end position="214"/>
    </location>
</feature>
<dbReference type="Pfam" id="PF24894">
    <property type="entry name" value="Hexapep_GlmU"/>
    <property type="match status" value="1"/>
</dbReference>
<dbReference type="PANTHER" id="PTHR43523:SF6">
    <property type="entry name" value="GLYCOGEN BIOSYNTHESIS PROTEIN GLGD"/>
    <property type="match status" value="1"/>
</dbReference>